<dbReference type="RefSeq" id="WP_118417737.1">
    <property type="nucleotide sequence ID" value="NZ_QROV01000017.1"/>
</dbReference>
<feature type="region of interest" description="Disordered" evidence="1">
    <location>
        <begin position="1"/>
        <end position="31"/>
    </location>
</feature>
<proteinExistence type="predicted"/>
<dbReference type="Proteomes" id="UP000283616">
    <property type="component" value="Unassembled WGS sequence"/>
</dbReference>
<reference evidence="2 3" key="1">
    <citation type="submission" date="2018-08" db="EMBL/GenBank/DDBJ databases">
        <title>A genome reference for cultivated species of the human gut microbiota.</title>
        <authorList>
            <person name="Zou Y."/>
            <person name="Xue W."/>
            <person name="Luo G."/>
        </authorList>
    </citation>
    <scope>NUCLEOTIDE SEQUENCE [LARGE SCALE GENOMIC DNA]</scope>
    <source>
        <strain evidence="2 3">AF37-12</strain>
    </source>
</reference>
<dbReference type="Gene3D" id="3.90.226.10">
    <property type="entry name" value="2-enoyl-CoA Hydratase, Chain A, domain 1"/>
    <property type="match status" value="1"/>
</dbReference>
<dbReference type="Pfam" id="PF01972">
    <property type="entry name" value="SDH_protease"/>
    <property type="match status" value="1"/>
</dbReference>
<evidence type="ECO:0000256" key="1">
    <source>
        <dbReference type="SAM" id="MobiDB-lite"/>
    </source>
</evidence>
<organism evidence="2 3">
    <name type="scientific">Bacteroides thetaiotaomicron</name>
    <dbReference type="NCBI Taxonomy" id="818"/>
    <lineage>
        <taxon>Bacteria</taxon>
        <taxon>Pseudomonadati</taxon>
        <taxon>Bacteroidota</taxon>
        <taxon>Bacteroidia</taxon>
        <taxon>Bacteroidales</taxon>
        <taxon>Bacteroidaceae</taxon>
        <taxon>Bacteroides</taxon>
    </lineage>
</organism>
<dbReference type="InterPro" id="IPR002825">
    <property type="entry name" value="Pept_S49_ser-pept_pro"/>
</dbReference>
<dbReference type="PANTHER" id="PTHR35984">
    <property type="entry name" value="PERIPLASMIC SERINE PROTEASE"/>
    <property type="match status" value="1"/>
</dbReference>
<evidence type="ECO:0008006" key="4">
    <source>
        <dbReference type="Google" id="ProtNLM"/>
    </source>
</evidence>
<comment type="caution">
    <text evidence="2">The sequence shown here is derived from an EMBL/GenBank/DDBJ whole genome shotgun (WGS) entry which is preliminary data.</text>
</comment>
<dbReference type="InterPro" id="IPR029045">
    <property type="entry name" value="ClpP/crotonase-like_dom_sf"/>
</dbReference>
<sequence length="371" mass="42382">MPKSRNNRKSKTAQKRKDKKQQNDSLKSKEMENMVGIPIATSLLDKMVDGIEYESLLKYKAVNINIASEIKRAIAEIQDIRNKPLICYVANNINPRIKSSISIDNTDDLPFGEMINTIPADIKDIDILIVTPGGSAQQVAKFVDRLRPRFDNVSFIIPNTAMSAGTIFVMSGNEFIMDARSYIGPIDPQIPNKDGLYVPAQSILTLINEIQERGQKNIEQGKNPQWSDLQLLRQIDAKDIGNAMNASQYSIDLVYYYLYNYKFKNWNIHSDTGLPVSDAEKQARAKEIAQLLCSHSHWKSHGRGINREDVWNKCKLKVTHAESIDGLERAIRRFWALFYWLFENSPCYKVFISSEYAVFRNEVPLSIQEKV</sequence>
<dbReference type="EMBL" id="QROV01000017">
    <property type="protein sequence ID" value="RHL57166.1"/>
    <property type="molecule type" value="Genomic_DNA"/>
</dbReference>
<dbReference type="AlphaFoldDB" id="A0A415LYT1"/>
<dbReference type="SUPFAM" id="SSF52096">
    <property type="entry name" value="ClpP/crotonase"/>
    <property type="match status" value="1"/>
</dbReference>
<name>A0A415LYT1_BACT4</name>
<dbReference type="GO" id="GO:0016020">
    <property type="term" value="C:membrane"/>
    <property type="evidence" value="ECO:0007669"/>
    <property type="project" value="InterPro"/>
</dbReference>
<accession>A0A415LYT1</accession>
<evidence type="ECO:0000313" key="2">
    <source>
        <dbReference type="EMBL" id="RHL57166.1"/>
    </source>
</evidence>
<gene>
    <name evidence="2" type="ORF">DW011_15490</name>
</gene>
<feature type="compositionally biased region" description="Basic and acidic residues" evidence="1">
    <location>
        <begin position="20"/>
        <end position="31"/>
    </location>
</feature>
<protein>
    <recommendedName>
        <fullName evidence="4">Serine dehydrogenase proteinase</fullName>
    </recommendedName>
</protein>
<evidence type="ECO:0000313" key="3">
    <source>
        <dbReference type="Proteomes" id="UP000283616"/>
    </source>
</evidence>
<feature type="compositionally biased region" description="Basic residues" evidence="1">
    <location>
        <begin position="1"/>
        <end position="19"/>
    </location>
</feature>
<dbReference type="PANTHER" id="PTHR35984:SF1">
    <property type="entry name" value="PERIPLASMIC SERINE PROTEASE"/>
    <property type="match status" value="1"/>
</dbReference>